<evidence type="ECO:0000256" key="1">
    <source>
        <dbReference type="SAM" id="MobiDB-lite"/>
    </source>
</evidence>
<organism evidence="3">
    <name type="scientific">Cacopsylla melanoneura</name>
    <dbReference type="NCBI Taxonomy" id="428564"/>
    <lineage>
        <taxon>Eukaryota</taxon>
        <taxon>Metazoa</taxon>
        <taxon>Ecdysozoa</taxon>
        <taxon>Arthropoda</taxon>
        <taxon>Hexapoda</taxon>
        <taxon>Insecta</taxon>
        <taxon>Pterygota</taxon>
        <taxon>Neoptera</taxon>
        <taxon>Paraneoptera</taxon>
        <taxon>Hemiptera</taxon>
        <taxon>Sternorrhyncha</taxon>
        <taxon>Psylloidea</taxon>
        <taxon>Psyllidae</taxon>
        <taxon>Psyllinae</taxon>
        <taxon>Cacopsylla</taxon>
    </lineage>
</organism>
<protein>
    <submittedName>
        <fullName evidence="3">Uncharacterized protein</fullName>
    </submittedName>
</protein>
<feature type="signal peptide" evidence="2">
    <location>
        <begin position="1"/>
        <end position="21"/>
    </location>
</feature>
<evidence type="ECO:0000313" key="3">
    <source>
        <dbReference type="EMBL" id="CAG6635734.1"/>
    </source>
</evidence>
<feature type="region of interest" description="Disordered" evidence="1">
    <location>
        <begin position="240"/>
        <end position="270"/>
    </location>
</feature>
<dbReference type="AlphaFoldDB" id="A0A8D8VW10"/>
<name>A0A8D8VW10_9HEMI</name>
<feature type="compositionally biased region" description="Basic and acidic residues" evidence="1">
    <location>
        <begin position="106"/>
        <end position="122"/>
    </location>
</feature>
<dbReference type="EMBL" id="HBUF01091094">
    <property type="protein sequence ID" value="CAG6635734.1"/>
    <property type="molecule type" value="Transcribed_RNA"/>
</dbReference>
<keyword evidence="2" id="KW-0732">Signal</keyword>
<evidence type="ECO:0000256" key="2">
    <source>
        <dbReference type="SAM" id="SignalP"/>
    </source>
</evidence>
<reference evidence="3" key="1">
    <citation type="submission" date="2021-05" db="EMBL/GenBank/DDBJ databases">
        <authorList>
            <person name="Alioto T."/>
            <person name="Alioto T."/>
            <person name="Gomez Garrido J."/>
        </authorList>
    </citation>
    <scope>NUCLEOTIDE SEQUENCE</scope>
</reference>
<feature type="compositionally biased region" description="Basic and acidic residues" evidence="1">
    <location>
        <begin position="242"/>
        <end position="265"/>
    </location>
</feature>
<dbReference type="EMBL" id="HBUF01091095">
    <property type="protein sequence ID" value="CAG6635735.1"/>
    <property type="molecule type" value="Transcribed_RNA"/>
</dbReference>
<proteinExistence type="predicted"/>
<feature type="chain" id="PRO_5036428821" evidence="2">
    <location>
        <begin position="22"/>
        <end position="330"/>
    </location>
</feature>
<feature type="region of interest" description="Disordered" evidence="1">
    <location>
        <begin position="103"/>
        <end position="122"/>
    </location>
</feature>
<feature type="region of interest" description="Disordered" evidence="1">
    <location>
        <begin position="291"/>
        <end position="330"/>
    </location>
</feature>
<accession>A0A8D8VW10</accession>
<sequence>MTFFLPTLLLVTSVHTWKASGTNKDWQTSENCQSLLGEDQKETDIVAEPPSVNMHSWKSYLQRGASKESKNRKYFLDRMKRGVYYTTEGETWSPWIMSKSYKKYQKKEQQPRENKSRKWSEERKRNFSIHMKNVTRAFWERQREEGISDRFVQNSNSMKTYWKDMKSKGRTDRVYFLRDISRKIWKTEREDGRTVRSKRRSEFMKEYWAKLKETGDIRINRQRLLMQVFNEQMKQYVMHLKSKQDTDSKNKPNRSNVEDKEEQKQIMKHYNGTRRHNQTRVERLRRHRQRNWECKLGKSKRMRFTSTTKRNHEELYNGTRRHNQTRAERQ</sequence>